<dbReference type="RefSeq" id="WP_261840452.1">
    <property type="nucleotide sequence ID" value="NZ_AP025459.1"/>
</dbReference>
<dbReference type="Proteomes" id="UP001223712">
    <property type="component" value="Unassembled WGS sequence"/>
</dbReference>
<proteinExistence type="predicted"/>
<organism evidence="1 2">
    <name type="scientific">Vibrio artabrorum</name>
    <dbReference type="NCBI Taxonomy" id="446374"/>
    <lineage>
        <taxon>Bacteria</taxon>
        <taxon>Pseudomonadati</taxon>
        <taxon>Pseudomonadota</taxon>
        <taxon>Gammaproteobacteria</taxon>
        <taxon>Vibrionales</taxon>
        <taxon>Vibrionaceae</taxon>
        <taxon>Vibrio</taxon>
    </lineage>
</organism>
<evidence type="ECO:0000313" key="2">
    <source>
        <dbReference type="Proteomes" id="UP001223712"/>
    </source>
</evidence>
<protein>
    <submittedName>
        <fullName evidence="1">Uncharacterized protein</fullName>
    </submittedName>
</protein>
<dbReference type="EMBL" id="JAUFQY010000002">
    <property type="protein sequence ID" value="MDN3702617.1"/>
    <property type="molecule type" value="Genomic_DNA"/>
</dbReference>
<accession>A0ABT8CLJ8</accession>
<keyword evidence="2" id="KW-1185">Reference proteome</keyword>
<reference evidence="2" key="1">
    <citation type="journal article" date="2019" name="Int. J. Syst. Evol. Microbiol.">
        <title>The Global Catalogue of Microorganisms (GCM) 10K type strain sequencing project: providing services to taxonomists for standard genome sequencing and annotation.</title>
        <authorList>
            <consortium name="The Broad Institute Genomics Platform"/>
            <consortium name="The Broad Institute Genome Sequencing Center for Infectious Disease"/>
            <person name="Wu L."/>
            <person name="Ma J."/>
        </authorList>
    </citation>
    <scope>NUCLEOTIDE SEQUENCE [LARGE SCALE GENOMIC DNA]</scope>
    <source>
        <strain evidence="2">CECT 7226</strain>
    </source>
</reference>
<comment type="caution">
    <text evidence="1">The sequence shown here is derived from an EMBL/GenBank/DDBJ whole genome shotgun (WGS) entry which is preliminary data.</text>
</comment>
<name>A0ABT8CLJ8_9VIBR</name>
<gene>
    <name evidence="1" type="ORF">QWY96_19935</name>
</gene>
<sequence>MRQETKQVADAGQAMLREVLYPLMRKYDVFDSPNELNNEMFESLWLEKYLSSPEKLFTLREHIAA</sequence>
<evidence type="ECO:0000313" key="1">
    <source>
        <dbReference type="EMBL" id="MDN3702617.1"/>
    </source>
</evidence>